<dbReference type="CDD" id="cd02440">
    <property type="entry name" value="AdoMet_MTases"/>
    <property type="match status" value="1"/>
</dbReference>
<accession>A0ABX0IQR9</accession>
<dbReference type="Proteomes" id="UP000817854">
    <property type="component" value="Unassembled WGS sequence"/>
</dbReference>
<evidence type="ECO:0000313" key="5">
    <source>
        <dbReference type="EMBL" id="NHN25405.1"/>
    </source>
</evidence>
<dbReference type="Pfam" id="PF08241">
    <property type="entry name" value="Methyltransf_11"/>
    <property type="match status" value="1"/>
</dbReference>
<evidence type="ECO:0000256" key="2">
    <source>
        <dbReference type="ARBA" id="ARBA00022603"/>
    </source>
</evidence>
<dbReference type="InterPro" id="IPR051052">
    <property type="entry name" value="Diverse_substrate_MTase"/>
</dbReference>
<evidence type="ECO:0000259" key="4">
    <source>
        <dbReference type="Pfam" id="PF08241"/>
    </source>
</evidence>
<keyword evidence="2 5" id="KW-0489">Methyltransferase</keyword>
<keyword evidence="3" id="KW-0808">Transferase</keyword>
<dbReference type="PANTHER" id="PTHR44942:SF4">
    <property type="entry name" value="METHYLTRANSFERASE TYPE 11 DOMAIN-CONTAINING PROTEIN"/>
    <property type="match status" value="1"/>
</dbReference>
<gene>
    <name evidence="5" type="ORF">FIA58_006930</name>
</gene>
<dbReference type="GO" id="GO:0032259">
    <property type="term" value="P:methylation"/>
    <property type="evidence" value="ECO:0007669"/>
    <property type="project" value="UniProtKB-KW"/>
</dbReference>
<dbReference type="SUPFAM" id="SSF53335">
    <property type="entry name" value="S-adenosyl-L-methionine-dependent methyltransferases"/>
    <property type="match status" value="1"/>
</dbReference>
<dbReference type="EMBL" id="VEVQ02000004">
    <property type="protein sequence ID" value="NHN25405.1"/>
    <property type="molecule type" value="Genomic_DNA"/>
</dbReference>
<feature type="domain" description="Methyltransferase type 11" evidence="4">
    <location>
        <begin position="42"/>
        <end position="131"/>
    </location>
</feature>
<dbReference type="GO" id="GO:0008168">
    <property type="term" value="F:methyltransferase activity"/>
    <property type="evidence" value="ECO:0007669"/>
    <property type="project" value="UniProtKB-KW"/>
</dbReference>
<dbReference type="InterPro" id="IPR029063">
    <property type="entry name" value="SAM-dependent_MTases_sf"/>
</dbReference>
<dbReference type="InterPro" id="IPR013216">
    <property type="entry name" value="Methyltransf_11"/>
</dbReference>
<reference evidence="5 6" key="2">
    <citation type="submission" date="2019-05" db="EMBL/GenBank/DDBJ databases">
        <authorList>
            <person name="Lianzixin W."/>
        </authorList>
    </citation>
    <scope>NUCLEOTIDE SEQUENCE [LARGE SCALE GENOMIC DNA]</scope>
    <source>
        <strain evidence="5 6">EC11</strain>
    </source>
</reference>
<comment type="caution">
    <text evidence="5">The sequence shown here is derived from an EMBL/GenBank/DDBJ whole genome shotgun (WGS) entry which is preliminary data.</text>
</comment>
<name>A0ABX0IQR9_9FLAO</name>
<proteinExistence type="inferred from homology"/>
<dbReference type="PANTHER" id="PTHR44942">
    <property type="entry name" value="METHYLTRANSF_11 DOMAIN-CONTAINING PROTEIN"/>
    <property type="match status" value="1"/>
</dbReference>
<comment type="similarity">
    <text evidence="1">Belongs to the methyltransferase superfamily.</text>
</comment>
<reference evidence="6" key="1">
    <citation type="submission" date="2019-05" db="EMBL/GenBank/DDBJ databases">
        <title>Flavobacterium profundi sp. nov., isolated from a deep-sea seamount.</title>
        <authorList>
            <person name="Zhang D.-C."/>
        </authorList>
    </citation>
    <scope>NUCLEOTIDE SEQUENCE [LARGE SCALE GENOMIC DNA]</scope>
    <source>
        <strain evidence="6">EC11</strain>
    </source>
</reference>
<evidence type="ECO:0000256" key="1">
    <source>
        <dbReference type="ARBA" id="ARBA00008361"/>
    </source>
</evidence>
<dbReference type="Gene3D" id="3.40.50.150">
    <property type="entry name" value="Vaccinia Virus protein VP39"/>
    <property type="match status" value="1"/>
</dbReference>
<evidence type="ECO:0000256" key="3">
    <source>
        <dbReference type="ARBA" id="ARBA00022679"/>
    </source>
</evidence>
<sequence>MNYFNLKNVAERYSKGRPSFHNNTIEKVKTFLKIDSKIDKALDVACGTGLSTKVLLHIARSVYGTDLSIEMLNNASSKDQINYSISPAENQPFNDDEFNLITVCSGIHWFKIDAFLNEANRLLKSKSFLIIYDNYFISYMVDVPEFERWFPDIYLKNFPSPKRNDNYNWSSDNLSSKNFSLLKEESFKNPISFTKADLILYFTTQSNITEAISNGDNYRRIELWLDNELTPFFEDETTVRTINFGNWIKYIQRNN</sequence>
<dbReference type="RefSeq" id="WP_140961536.1">
    <property type="nucleotide sequence ID" value="NZ_VEVQ02000004.1"/>
</dbReference>
<keyword evidence="6" id="KW-1185">Reference proteome</keyword>
<reference evidence="5 6" key="3">
    <citation type="submission" date="2020-02" db="EMBL/GenBank/DDBJ databases">
        <title>Flavobacterium profundi sp. nov., isolated from a deep-sea seamount.</title>
        <authorList>
            <person name="Zhang D.-C."/>
        </authorList>
    </citation>
    <scope>NUCLEOTIDE SEQUENCE [LARGE SCALE GENOMIC DNA]</scope>
    <source>
        <strain evidence="5 6">EC11</strain>
    </source>
</reference>
<organism evidence="5 6">
    <name type="scientific">Flavobacterium jejuense</name>
    <dbReference type="NCBI Taxonomy" id="1544455"/>
    <lineage>
        <taxon>Bacteria</taxon>
        <taxon>Pseudomonadati</taxon>
        <taxon>Bacteroidota</taxon>
        <taxon>Flavobacteriia</taxon>
        <taxon>Flavobacteriales</taxon>
        <taxon>Flavobacteriaceae</taxon>
        <taxon>Flavobacterium</taxon>
    </lineage>
</organism>
<protein>
    <submittedName>
        <fullName evidence="5">Class I SAM-dependent methyltransferase</fullName>
    </submittedName>
</protein>
<evidence type="ECO:0000313" key="6">
    <source>
        <dbReference type="Proteomes" id="UP000817854"/>
    </source>
</evidence>